<reference evidence="3" key="2">
    <citation type="submission" date="2016-11" db="EMBL/GenBank/DDBJ databases">
        <authorList>
            <person name="Varghese N."/>
            <person name="Submissions S."/>
        </authorList>
    </citation>
    <scope>NUCLEOTIDE SEQUENCE</scope>
    <source>
        <strain evidence="3">DSM 4029</strain>
    </source>
</reference>
<dbReference type="RefSeq" id="WP_021660249.1">
    <property type="nucleotide sequence ID" value="NZ_FQVY01000004.1"/>
</dbReference>
<reference evidence="4" key="1">
    <citation type="submission" date="2016-11" db="EMBL/GenBank/DDBJ databases">
        <authorList>
            <person name="Jaros S."/>
            <person name="Januszkiewicz K."/>
            <person name="Wedrychowicz H."/>
        </authorList>
    </citation>
    <scope>NUCLEOTIDE SEQUENCE [LARGE SCALE GENOMIC DNA]</scope>
    <source>
        <strain evidence="4">DSM 4029</strain>
    </source>
</reference>
<proteinExistence type="predicted"/>
<dbReference type="PANTHER" id="PTHR47619:SF1">
    <property type="entry name" value="EXODEOXYRIBONUCLEASE WALJ"/>
    <property type="match status" value="1"/>
</dbReference>
<dbReference type="SMART" id="SM00849">
    <property type="entry name" value="Lactamase_B"/>
    <property type="match status" value="1"/>
</dbReference>
<comment type="caution">
    <text evidence="3">The sequence shown here is derived from an EMBL/GenBank/DDBJ whole genome shotgun (WGS) entry which is preliminary data.</text>
</comment>
<dbReference type="Proteomes" id="UP000184089">
    <property type="component" value="Unassembled WGS sequence"/>
</dbReference>
<gene>
    <name evidence="2" type="ORF">GT747_06355</name>
    <name evidence="3" type="ORF">SAMN05444424_2453</name>
</gene>
<dbReference type="Pfam" id="PF12706">
    <property type="entry name" value="Lactamase_B_2"/>
    <property type="match status" value="1"/>
</dbReference>
<feature type="domain" description="Metallo-beta-lactamase" evidence="1">
    <location>
        <begin position="12"/>
        <end position="193"/>
    </location>
</feature>
<evidence type="ECO:0000313" key="3">
    <source>
        <dbReference type="EMBL" id="SHG45890.1"/>
    </source>
</evidence>
<keyword evidence="5" id="KW-1185">Reference proteome</keyword>
<evidence type="ECO:0000313" key="5">
    <source>
        <dbReference type="Proteomes" id="UP000474718"/>
    </source>
</evidence>
<reference evidence="2 5" key="3">
    <citation type="journal article" date="2019" name="Nat. Med.">
        <title>A library of human gut bacterial isolates paired with longitudinal multiomics data enables mechanistic microbiome research.</title>
        <authorList>
            <person name="Poyet M."/>
            <person name="Groussin M."/>
            <person name="Gibbons S.M."/>
            <person name="Avila-Pacheco J."/>
            <person name="Jiang X."/>
            <person name="Kearney S.M."/>
            <person name="Perrotta A.R."/>
            <person name="Berdy B."/>
            <person name="Zhao S."/>
            <person name="Lieberman T.D."/>
            <person name="Swanson P.K."/>
            <person name="Smith M."/>
            <person name="Roesemann S."/>
            <person name="Alexander J.E."/>
            <person name="Rich S.A."/>
            <person name="Livny J."/>
            <person name="Vlamakis H."/>
            <person name="Clish C."/>
            <person name="Bullock K."/>
            <person name="Deik A."/>
            <person name="Scott J."/>
            <person name="Pierce K.A."/>
            <person name="Xavier R.J."/>
            <person name="Alm E.J."/>
        </authorList>
    </citation>
    <scope>NUCLEOTIDE SEQUENCE [LARGE SCALE GENOMIC DNA]</scope>
    <source>
        <strain evidence="2 5">BIOML-A2</strain>
    </source>
</reference>
<dbReference type="PANTHER" id="PTHR47619">
    <property type="entry name" value="METALLO-HYDROLASE YYCJ-RELATED"/>
    <property type="match status" value="1"/>
</dbReference>
<sequence>MTSICSLYSGSSGNSTYIGGESGGILVDMGKSCRQTLQQMARREIDPAGLLGVFITHEHIDHVRGLKVFLKNRPVPLYASPATAAALRQKDALPPEVEVRYIDESCPARLPGFSVEAMATSHDCEGSQGYIVTTDEGRKITVATDMGVLPDRFYERVEGSDAVLIESNYDEDMLRACGYPYYLKRRIISESGHLSNDCCADAVEELTRRGVSRFLLAHLSINSNFPGLAFETSAAKLRQMGALVGAGQDVMLEVMPRDEASLLWAF</sequence>
<dbReference type="InterPro" id="IPR052533">
    <property type="entry name" value="WalJ/YycJ-like"/>
</dbReference>
<evidence type="ECO:0000259" key="1">
    <source>
        <dbReference type="SMART" id="SM00849"/>
    </source>
</evidence>
<dbReference type="EMBL" id="FQVY01000004">
    <property type="protein sequence ID" value="SHG45890.1"/>
    <property type="molecule type" value="Genomic_DNA"/>
</dbReference>
<dbReference type="AlphaFoldDB" id="A0AAQ1MEY7"/>
<accession>A0AAQ1MEY7</accession>
<evidence type="ECO:0000313" key="4">
    <source>
        <dbReference type="Proteomes" id="UP000184089"/>
    </source>
</evidence>
<protein>
    <submittedName>
        <fullName evidence="2">MBL fold metallo-hydrolase</fullName>
    </submittedName>
    <submittedName>
        <fullName evidence="3">Phosphoribosyl 1,2-cyclic phosphodiesterase</fullName>
    </submittedName>
</protein>
<dbReference type="InterPro" id="IPR001279">
    <property type="entry name" value="Metallo-B-lactamas"/>
</dbReference>
<dbReference type="EMBL" id="WWVX01000003">
    <property type="protein sequence ID" value="MZL69390.1"/>
    <property type="molecule type" value="Genomic_DNA"/>
</dbReference>
<dbReference type="SUPFAM" id="SSF56281">
    <property type="entry name" value="Metallo-hydrolase/oxidoreductase"/>
    <property type="match status" value="1"/>
</dbReference>
<name>A0AAQ1MEY7_9FIRM</name>
<dbReference type="InterPro" id="IPR036866">
    <property type="entry name" value="RibonucZ/Hydroxyglut_hydro"/>
</dbReference>
<dbReference type="Proteomes" id="UP000474718">
    <property type="component" value="Unassembled WGS sequence"/>
</dbReference>
<evidence type="ECO:0000313" key="2">
    <source>
        <dbReference type="EMBL" id="MZL69390.1"/>
    </source>
</evidence>
<dbReference type="Gene3D" id="3.60.15.10">
    <property type="entry name" value="Ribonuclease Z/Hydroxyacylglutathione hydrolase-like"/>
    <property type="match status" value="1"/>
</dbReference>
<organism evidence="3 4">
    <name type="scientific">Bittarella massiliensis</name>
    <name type="common">ex Durand et al. 2017</name>
    <dbReference type="NCBI Taxonomy" id="1720313"/>
    <lineage>
        <taxon>Bacteria</taxon>
        <taxon>Bacillati</taxon>
        <taxon>Bacillota</taxon>
        <taxon>Clostridia</taxon>
        <taxon>Eubacteriales</taxon>
        <taxon>Oscillospiraceae</taxon>
        <taxon>Bittarella (ex Durand et al. 2017)</taxon>
    </lineage>
</organism>